<comment type="caution">
    <text evidence="4">The sequence shown here is derived from an EMBL/GenBank/DDBJ whole genome shotgun (WGS) entry which is preliminary data.</text>
</comment>
<dbReference type="InterPro" id="IPR035969">
    <property type="entry name" value="Rab-GAP_TBC_sf"/>
</dbReference>
<evidence type="ECO:0000256" key="2">
    <source>
        <dbReference type="SAM" id="MobiDB-lite"/>
    </source>
</evidence>
<keyword evidence="5" id="KW-1185">Reference proteome</keyword>
<sequence>MRALEETLSRWQATSDCVADLRRAVKDNGPSSPCLSGCRSVCWKTFLLSTDASRADLAQVLRRDREEFTHRRSHFLRFIHHPEALAQLTIDPLADDPESPWNTVRRDEVIRAEIRQDVQRLPDEANYHQDWMQTMILDILFIYCKVNPNRGGYRQGMHELLAPIVNVVEQDAIDRSVIGADPSSLDQSMLEVLDSSYVEHDAYLLFSRVMERAQSFYEVQDSSDSSAASRMEPGYQESRSAIVERSKFIHEVCLHSVDQELASHLMDIEILPQIFLIRWVRLLFSREFPLDQVLELWDAIFAVDPSLDLIDFICCAMLVRIRHQLLEADYSACLRLLLKYPPPAPPHGPHTFVDDALYLRDHMNAAGRDALVVKYTGKAPETSSAPPGSPDRRGLNHFRPRGFGGRSPLPSPSRFIQQQGRVESLFQGAAKSAKGVLERGEKLGLNQAVRDAVVEFRRNMQTFNETRQSEKTPRNAGGEGAAAEALAAMERRNKQLAALLDETVANLKAVTTSSLDDKAKSLDLIEVAAAKIQFVQVYLSDSSLEVPSGDVPAAKEPQTVSWENTTSTPKPSHTMQAQEQDLDVEGKPILPKADESEVCRQSAEEVAGAHGQEGSSRDLAPEPVRPAAPIPTRSALAQSSFSWMLEPGELVSSQPLPSASQFPAAQHKRPSSNASRERNAFLFGEVATETITKEPPNGDEVFGLETIRKPKNKP</sequence>
<dbReference type="SMART" id="SM00164">
    <property type="entry name" value="TBC"/>
    <property type="match status" value="1"/>
</dbReference>
<feature type="region of interest" description="Disordered" evidence="2">
    <location>
        <begin position="651"/>
        <end position="679"/>
    </location>
</feature>
<accession>A0A9P8MX85</accession>
<feature type="region of interest" description="Disordered" evidence="2">
    <location>
        <begin position="692"/>
        <end position="714"/>
    </location>
</feature>
<organism evidence="4 5">
    <name type="scientific">Hirsutella rhossiliensis</name>
    <dbReference type="NCBI Taxonomy" id="111463"/>
    <lineage>
        <taxon>Eukaryota</taxon>
        <taxon>Fungi</taxon>
        <taxon>Dikarya</taxon>
        <taxon>Ascomycota</taxon>
        <taxon>Pezizomycotina</taxon>
        <taxon>Sordariomycetes</taxon>
        <taxon>Hypocreomycetidae</taxon>
        <taxon>Hypocreales</taxon>
        <taxon>Ophiocordycipitaceae</taxon>
        <taxon>Hirsutella</taxon>
    </lineage>
</organism>
<dbReference type="Pfam" id="PF00566">
    <property type="entry name" value="RabGAP-TBC"/>
    <property type="match status" value="1"/>
</dbReference>
<dbReference type="FunFam" id="1.10.8.270:FF:000031">
    <property type="entry name" value="TBC1 domain family member 5"/>
    <property type="match status" value="1"/>
</dbReference>
<dbReference type="InterPro" id="IPR000195">
    <property type="entry name" value="Rab-GAP-TBC_dom"/>
</dbReference>
<dbReference type="PANTHER" id="PTHR22957">
    <property type="entry name" value="TBC1 DOMAIN FAMILY MEMBER GTPASE-ACTIVATING PROTEIN"/>
    <property type="match status" value="1"/>
</dbReference>
<gene>
    <name evidence="4" type="ORF">HRG_05527</name>
</gene>
<feature type="compositionally biased region" description="Polar residues" evidence="2">
    <location>
        <begin position="651"/>
        <end position="663"/>
    </location>
</feature>
<dbReference type="RefSeq" id="XP_044720530.1">
    <property type="nucleotide sequence ID" value="XM_044863998.1"/>
</dbReference>
<evidence type="ECO:0000259" key="3">
    <source>
        <dbReference type="PROSITE" id="PS50086"/>
    </source>
</evidence>
<keyword evidence="1" id="KW-0343">GTPase activation</keyword>
<evidence type="ECO:0000256" key="1">
    <source>
        <dbReference type="ARBA" id="ARBA00022468"/>
    </source>
</evidence>
<dbReference type="GeneID" id="68354656"/>
<feature type="compositionally biased region" description="Polar residues" evidence="2">
    <location>
        <begin position="558"/>
        <end position="579"/>
    </location>
</feature>
<feature type="region of interest" description="Disordered" evidence="2">
    <location>
        <begin position="594"/>
        <end position="633"/>
    </location>
</feature>
<dbReference type="Gene3D" id="1.10.8.270">
    <property type="entry name" value="putative rabgap domain of human tbc1 domain family member 14 like domains"/>
    <property type="match status" value="1"/>
</dbReference>
<dbReference type="OrthoDB" id="27140at2759"/>
<name>A0A9P8MX85_9HYPO</name>
<dbReference type="AlphaFoldDB" id="A0A9P8MX85"/>
<dbReference type="GO" id="GO:0005096">
    <property type="term" value="F:GTPase activator activity"/>
    <property type="evidence" value="ECO:0007669"/>
    <property type="project" value="UniProtKB-KW"/>
</dbReference>
<feature type="region of interest" description="Disordered" evidence="2">
    <location>
        <begin position="545"/>
        <end position="580"/>
    </location>
</feature>
<dbReference type="Gene3D" id="1.10.472.80">
    <property type="entry name" value="Ypt/Rab-GAP domain of gyp1p, domain 3"/>
    <property type="match status" value="1"/>
</dbReference>
<dbReference type="Proteomes" id="UP000824596">
    <property type="component" value="Unassembled WGS sequence"/>
</dbReference>
<dbReference type="FunFam" id="1.10.472.80:FF:000038">
    <property type="entry name" value="TBC1 domain family member 5"/>
    <property type="match status" value="1"/>
</dbReference>
<proteinExistence type="predicted"/>
<reference evidence="4" key="1">
    <citation type="submission" date="2021-09" db="EMBL/GenBank/DDBJ databases">
        <title>A high-quality genome of the endoparasitic fungus Hirsutella rhossiliensis with a comparison of Hirsutella genomes reveals transposable elements contributing to genome size variation.</title>
        <authorList>
            <person name="Lin R."/>
            <person name="Jiao Y."/>
            <person name="Sun X."/>
            <person name="Ling J."/>
            <person name="Xie B."/>
            <person name="Cheng X."/>
        </authorList>
    </citation>
    <scope>NUCLEOTIDE SEQUENCE</scope>
    <source>
        <strain evidence="4">HR02</strain>
    </source>
</reference>
<evidence type="ECO:0000313" key="4">
    <source>
        <dbReference type="EMBL" id="KAH0963017.1"/>
    </source>
</evidence>
<dbReference type="PANTHER" id="PTHR22957:SF337">
    <property type="entry name" value="TBC1 DOMAIN FAMILY MEMBER 5"/>
    <property type="match status" value="1"/>
</dbReference>
<dbReference type="SUPFAM" id="SSF47923">
    <property type="entry name" value="Ypt/Rab-GAP domain of gyp1p"/>
    <property type="match status" value="2"/>
</dbReference>
<dbReference type="PROSITE" id="PS50086">
    <property type="entry name" value="TBC_RABGAP"/>
    <property type="match status" value="1"/>
</dbReference>
<feature type="domain" description="Rab-GAP TBC" evidence="3">
    <location>
        <begin position="33"/>
        <end position="304"/>
    </location>
</feature>
<evidence type="ECO:0000313" key="5">
    <source>
        <dbReference type="Proteomes" id="UP000824596"/>
    </source>
</evidence>
<protein>
    <submittedName>
        <fullName evidence="4">Rab-GTPase-TBC domain-containing protein</fullName>
    </submittedName>
</protein>
<dbReference type="EMBL" id="JAIZPD010000005">
    <property type="protein sequence ID" value="KAH0963017.1"/>
    <property type="molecule type" value="Genomic_DNA"/>
</dbReference>